<evidence type="ECO:0008006" key="2">
    <source>
        <dbReference type="Google" id="ProtNLM"/>
    </source>
</evidence>
<gene>
    <name evidence="1" type="ORF">S01H1_00179</name>
</gene>
<dbReference type="CDD" id="cd19067">
    <property type="entry name" value="PfuEndoQ-like"/>
    <property type="match status" value="1"/>
</dbReference>
<dbReference type="AlphaFoldDB" id="X0RQH5"/>
<reference evidence="1" key="1">
    <citation type="journal article" date="2014" name="Front. Microbiol.">
        <title>High frequency of phylogenetically diverse reductive dehalogenase-homologous genes in deep subseafloor sedimentary metagenomes.</title>
        <authorList>
            <person name="Kawai M."/>
            <person name="Futagami T."/>
            <person name="Toyoda A."/>
            <person name="Takaki Y."/>
            <person name="Nishi S."/>
            <person name="Hori S."/>
            <person name="Arai W."/>
            <person name="Tsubouchi T."/>
            <person name="Morono Y."/>
            <person name="Uchiyama I."/>
            <person name="Ito T."/>
            <person name="Fujiyama A."/>
            <person name="Inagaki F."/>
            <person name="Takami H."/>
        </authorList>
    </citation>
    <scope>NUCLEOTIDE SEQUENCE</scope>
    <source>
        <strain evidence="1">Expedition CK06-06</strain>
    </source>
</reference>
<organism evidence="1">
    <name type="scientific">marine sediment metagenome</name>
    <dbReference type="NCBI Taxonomy" id="412755"/>
    <lineage>
        <taxon>unclassified sequences</taxon>
        <taxon>metagenomes</taxon>
        <taxon>ecological metagenomes</taxon>
    </lineage>
</organism>
<dbReference type="EMBL" id="BARS01000056">
    <property type="protein sequence ID" value="GAF71018.1"/>
    <property type="molecule type" value="Genomic_DNA"/>
</dbReference>
<dbReference type="InterPro" id="IPR016195">
    <property type="entry name" value="Pol/histidinol_Pase-like"/>
</dbReference>
<dbReference type="PANTHER" id="PTHR40084">
    <property type="entry name" value="PHOSPHOHYDROLASE, PHP FAMILY"/>
    <property type="match status" value="1"/>
</dbReference>
<accession>X0RQH5</accession>
<proteinExistence type="predicted"/>
<evidence type="ECO:0000313" key="1">
    <source>
        <dbReference type="EMBL" id="GAF71018.1"/>
    </source>
</evidence>
<dbReference type="PANTHER" id="PTHR40084:SF1">
    <property type="entry name" value="PHOSPHOTRANSFERASE"/>
    <property type="match status" value="1"/>
</dbReference>
<comment type="caution">
    <text evidence="1">The sequence shown here is derived from an EMBL/GenBank/DDBJ whole genome shotgun (WGS) entry which is preliminary data.</text>
</comment>
<dbReference type="Gene3D" id="3.20.20.140">
    <property type="entry name" value="Metal-dependent hydrolases"/>
    <property type="match status" value="1"/>
</dbReference>
<protein>
    <recommendedName>
        <fullName evidence="2">Phosphotransferase</fullName>
    </recommendedName>
</protein>
<feature type="non-terminal residue" evidence="1">
    <location>
        <position position="1"/>
    </location>
</feature>
<sequence>FPCFSAIEDFKEKIKPYSKNLETDGRPNVDLSGEEIASLAKDFDVLVGPAHAFTPYTAIYAYHSSLTDCYGDLTDYVSFVELGLSADSDYADKIQELHRLTFLTNSDCHSPHPVRLAREFNRFEVNDATFDEIKKAILRIGGNKPVLNVGLPPQEGKYNESACISCYTHYSLEEAIRRRWKCSCGKRIKKGVRDRVEERANFREPEHPDHRPPYLHLIPLAEIITKAVGQHTPFTKTVTRRWEELISAFENEITILIDADINDITRTTTPAIAEAIQAFREKKVCIIPGGGGKYGTIELPEEKVLTVSLGPQDHQTNLLDY</sequence>
<name>X0RQH5_9ZZZZ</name>
<dbReference type="SUPFAM" id="SSF89550">
    <property type="entry name" value="PHP domain-like"/>
    <property type="match status" value="1"/>
</dbReference>